<protein>
    <submittedName>
        <fullName evidence="2">Helix-turn-helix protein</fullName>
    </submittedName>
</protein>
<dbReference type="InterPro" id="IPR036388">
    <property type="entry name" value="WH-like_DNA-bd_sf"/>
</dbReference>
<dbReference type="AlphaFoldDB" id="A0A318SA83"/>
<dbReference type="Pfam" id="PF13730">
    <property type="entry name" value="HTH_36"/>
    <property type="match status" value="1"/>
</dbReference>
<dbReference type="Gene3D" id="1.10.10.10">
    <property type="entry name" value="Winged helix-like DNA-binding domain superfamily/Winged helix DNA-binding domain"/>
    <property type="match status" value="1"/>
</dbReference>
<accession>A0A318SA83</accession>
<feature type="compositionally biased region" description="Low complexity" evidence="1">
    <location>
        <begin position="102"/>
        <end position="119"/>
    </location>
</feature>
<sequence length="230" mass="24288">MTSTNYFMISNNFIGHPAATTLTHLEFRVMVALLRYSNSGKSVCYPSISLLAQECNASASGVKTALNTLQQHGFVTKIAKGNNLKGKSNRYKVAHLGIPAANASSTTSSAPASPIVTPPNTSVSAPSQQNTGASAGPSAVTTPQPSPVAQPSKAADPYGASIARSLKQAQGDSITVYLAGSHLKHPDVSCHSDWNDFEGWLDMQSQQDPKGKERLLQKLWKELQALAPAA</sequence>
<gene>
    <name evidence="2" type="ORF">DES52_103131</name>
</gene>
<evidence type="ECO:0000313" key="3">
    <source>
        <dbReference type="Proteomes" id="UP000248326"/>
    </source>
</evidence>
<comment type="caution">
    <text evidence="2">The sequence shown here is derived from an EMBL/GenBank/DDBJ whole genome shotgun (WGS) entry which is preliminary data.</text>
</comment>
<feature type="region of interest" description="Disordered" evidence="1">
    <location>
        <begin position="102"/>
        <end position="156"/>
    </location>
</feature>
<evidence type="ECO:0000313" key="2">
    <source>
        <dbReference type="EMBL" id="PYE55298.1"/>
    </source>
</evidence>
<dbReference type="Proteomes" id="UP000248326">
    <property type="component" value="Unassembled WGS sequence"/>
</dbReference>
<reference evidence="2 3" key="1">
    <citation type="submission" date="2018-06" db="EMBL/GenBank/DDBJ databases">
        <title>Genomic Encyclopedia of Type Strains, Phase IV (KMG-IV): sequencing the most valuable type-strain genomes for metagenomic binning, comparative biology and taxonomic classification.</title>
        <authorList>
            <person name="Goeker M."/>
        </authorList>
    </citation>
    <scope>NUCLEOTIDE SEQUENCE [LARGE SCALE GENOMIC DNA]</scope>
    <source>
        <strain evidence="2 3">DSM 18048</strain>
    </source>
</reference>
<dbReference type="RefSeq" id="WP_110885655.1">
    <property type="nucleotide sequence ID" value="NZ_QJSX01000003.1"/>
</dbReference>
<evidence type="ECO:0000256" key="1">
    <source>
        <dbReference type="SAM" id="MobiDB-lite"/>
    </source>
</evidence>
<organism evidence="2 3">
    <name type="scientific">Deinococcus yavapaiensis KR-236</name>
    <dbReference type="NCBI Taxonomy" id="694435"/>
    <lineage>
        <taxon>Bacteria</taxon>
        <taxon>Thermotogati</taxon>
        <taxon>Deinococcota</taxon>
        <taxon>Deinococci</taxon>
        <taxon>Deinococcales</taxon>
        <taxon>Deinococcaceae</taxon>
        <taxon>Deinococcus</taxon>
    </lineage>
</organism>
<feature type="compositionally biased region" description="Polar residues" evidence="1">
    <location>
        <begin position="120"/>
        <end position="149"/>
    </location>
</feature>
<name>A0A318SA83_9DEIO</name>
<keyword evidence="3" id="KW-1185">Reference proteome</keyword>
<proteinExistence type="predicted"/>
<dbReference type="EMBL" id="QJSX01000003">
    <property type="protein sequence ID" value="PYE55298.1"/>
    <property type="molecule type" value="Genomic_DNA"/>
</dbReference>